<feature type="domain" description="Fibronectin type-III" evidence="1">
    <location>
        <begin position="244"/>
        <end position="337"/>
    </location>
</feature>
<dbReference type="Proteomes" id="UP000177629">
    <property type="component" value="Unassembled WGS sequence"/>
</dbReference>
<dbReference type="PANTHER" id="PTHR46957:SF3">
    <property type="entry name" value="CYTOKINE RECEPTOR"/>
    <property type="match status" value="1"/>
</dbReference>
<dbReference type="SMART" id="SM00060">
    <property type="entry name" value="FN3"/>
    <property type="match status" value="5"/>
</dbReference>
<feature type="domain" description="Fibronectin type-III" evidence="1">
    <location>
        <begin position="35"/>
        <end position="129"/>
    </location>
</feature>
<dbReference type="Gene3D" id="2.60.40.1120">
    <property type="entry name" value="Carboxypeptidase-like, regulatory domain"/>
    <property type="match status" value="1"/>
</dbReference>
<dbReference type="CDD" id="cd00063">
    <property type="entry name" value="FN3"/>
    <property type="match status" value="4"/>
</dbReference>
<dbReference type="EMBL" id="MHSS01000005">
    <property type="protein sequence ID" value="OHA48609.1"/>
    <property type="molecule type" value="Genomic_DNA"/>
</dbReference>
<protein>
    <recommendedName>
        <fullName evidence="1">Fibronectin type-III domain-containing protein</fullName>
    </recommendedName>
</protein>
<dbReference type="InterPro" id="IPR008969">
    <property type="entry name" value="CarboxyPept-like_regulatory"/>
</dbReference>
<dbReference type="SUPFAM" id="SSF49265">
    <property type="entry name" value="Fibronectin type III"/>
    <property type="match status" value="3"/>
</dbReference>
<comment type="caution">
    <text evidence="2">The sequence shown here is derived from an EMBL/GenBank/DDBJ whole genome shotgun (WGS) entry which is preliminary data.</text>
</comment>
<dbReference type="InterPro" id="IPR003961">
    <property type="entry name" value="FN3_dom"/>
</dbReference>
<evidence type="ECO:0000259" key="1">
    <source>
        <dbReference type="PROSITE" id="PS50853"/>
    </source>
</evidence>
<dbReference type="PANTHER" id="PTHR46957">
    <property type="entry name" value="CYTOKINE RECEPTOR"/>
    <property type="match status" value="1"/>
</dbReference>
<dbReference type="SUPFAM" id="SSF49464">
    <property type="entry name" value="Carboxypeptidase regulatory domain-like"/>
    <property type="match status" value="1"/>
</dbReference>
<dbReference type="Pfam" id="PF13620">
    <property type="entry name" value="CarboxypepD_reg"/>
    <property type="match status" value="1"/>
</dbReference>
<organism evidence="2 3">
    <name type="scientific">Candidatus Terrybacteria bacterium RIFCSPHIGHO2_01_FULL_48_17</name>
    <dbReference type="NCBI Taxonomy" id="1802362"/>
    <lineage>
        <taxon>Bacteria</taxon>
        <taxon>Candidatus Terryibacteriota</taxon>
    </lineage>
</organism>
<dbReference type="AlphaFoldDB" id="A0A1G2PLH2"/>
<dbReference type="InterPro" id="IPR050713">
    <property type="entry name" value="RTP_Phos/Ushers"/>
</dbReference>
<feature type="domain" description="Fibronectin type-III" evidence="1">
    <location>
        <begin position="136"/>
        <end position="233"/>
    </location>
</feature>
<evidence type="ECO:0000313" key="3">
    <source>
        <dbReference type="Proteomes" id="UP000177629"/>
    </source>
</evidence>
<dbReference type="GO" id="GO:0016020">
    <property type="term" value="C:membrane"/>
    <property type="evidence" value="ECO:0007669"/>
    <property type="project" value="UniProtKB-SubCell"/>
</dbReference>
<sequence length="981" mass="105152">MFGIGLWVISLGFVVFAMGGLWVMTTHASLSVPPAPSDLTATAPFATQVDLGWVSNSTDHLGFKIYRKPTSESTWPPLENYLAHLGATVTSFMDTSVSPNTSYDYQVRAYNLLGPSAPSNTVTVTTPSNAGTDTTPPVIVTHPSLSSVTSSGGVISWAVNEAAFGAVEYGLSASLGSMTSFSSIATTAHSVTLSGLSPGTLYYWRVKTCDPFGNCARYPDIASSPLSFTTLSDGGMNDGSIPQAPSNLAATLQNNNSDLRLTWQDNSNNEDEFKIYRRPQGGTWQWISKVGGGITSFTEFGFANHFPAGTYEFKIQACNAAGCSGDSNIYPIFVQAQAASDDITPPSLVSGPTVSNVGSSSATISWSVNEPAFARVYYGTSNALGNIATSLQSTLSETQTVSLTALSSGVTYWYRIKSCDAAGNCFQSSDLYSFTTLAGTGSATISGTVRDSNGSPVANIVVAAGDTQIRYETITNASGTYQLIVAAGTWNVGVKTQREGYFNPPIQNVTVAAGAQRTGLDFQFQSDTTGVTITGTVRLFGESVPAFVWAREGLNRFKDTQTDSMGNFSLILLPNLQWYIGAGAYRNGVCYKAAPIAVTPQAGTTVTLDLVSISCPEKQEQQHDVQQDYETNLTDGTNVTAPVGAFGTSGTVTVTVAPDTTAPDTQDSSVIGIAYRIEARKSDGSLVQALSESLHLSLPYTDEALAARGISAQNLQMAFFDETQKRWARIAEAALDETAKRMRADVTHLTRFALVSAADTVAPSSPTGVRVVSAGSGALNIRWVNPGSDFHHAKLYRSTVQGQLGDLILDNFPGNAWRDAGLQNGIRYYYNVKAIDPAGNISTVDLQTSGVASATIEGGLTEGDLIRGPDGIKVYIVNGNGFKRHIFNPAVFGMYQHFKWGGIKSVSQDVLDSFITSDIYRSLNDYKVYSLLEVNEAQGLAQKQWFDITAQQFIARFYQWEQVFIVNDQERDYYQEGTPIQ</sequence>
<name>A0A1G2PLH2_9BACT</name>
<gene>
    <name evidence="2" type="ORF">A2806_00420</name>
</gene>
<dbReference type="PROSITE" id="PS50853">
    <property type="entry name" value="FN3"/>
    <property type="match status" value="4"/>
</dbReference>
<dbReference type="InterPro" id="IPR036116">
    <property type="entry name" value="FN3_sf"/>
</dbReference>
<proteinExistence type="predicted"/>
<reference evidence="2 3" key="1">
    <citation type="journal article" date="2016" name="Nat. Commun.">
        <title>Thousands of microbial genomes shed light on interconnected biogeochemical processes in an aquifer system.</title>
        <authorList>
            <person name="Anantharaman K."/>
            <person name="Brown C.T."/>
            <person name="Hug L.A."/>
            <person name="Sharon I."/>
            <person name="Castelle C.J."/>
            <person name="Probst A.J."/>
            <person name="Thomas B.C."/>
            <person name="Singh A."/>
            <person name="Wilkins M.J."/>
            <person name="Karaoz U."/>
            <person name="Brodie E.L."/>
            <person name="Williams K.H."/>
            <person name="Hubbard S.S."/>
            <person name="Banfield J.F."/>
        </authorList>
    </citation>
    <scope>NUCLEOTIDE SEQUENCE [LARGE SCALE GENOMIC DNA]</scope>
</reference>
<feature type="domain" description="Fibronectin type-III" evidence="1">
    <location>
        <begin position="345"/>
        <end position="439"/>
    </location>
</feature>
<dbReference type="STRING" id="1802362.A2806_00420"/>
<evidence type="ECO:0000313" key="2">
    <source>
        <dbReference type="EMBL" id="OHA48609.1"/>
    </source>
</evidence>
<dbReference type="Gene3D" id="2.60.40.10">
    <property type="entry name" value="Immunoglobulins"/>
    <property type="match status" value="5"/>
</dbReference>
<accession>A0A1G2PLH2</accession>
<dbReference type="InterPro" id="IPR013783">
    <property type="entry name" value="Ig-like_fold"/>
</dbReference>